<comment type="caution">
    <text evidence="2">The sequence shown here is derived from an EMBL/GenBank/DDBJ whole genome shotgun (WGS) entry which is preliminary data.</text>
</comment>
<proteinExistence type="predicted"/>
<dbReference type="RefSeq" id="WP_129602064.1">
    <property type="nucleotide sequence ID" value="NZ_SBLB01000003.1"/>
</dbReference>
<dbReference type="Proteomes" id="UP000290407">
    <property type="component" value="Unassembled WGS sequence"/>
</dbReference>
<protein>
    <submittedName>
        <fullName evidence="2">Uncharacterized protein</fullName>
    </submittedName>
</protein>
<keyword evidence="3" id="KW-1185">Reference proteome</keyword>
<accession>A0A4Q2UPM3</accession>
<name>A0A4Q2UPM3_9BACT</name>
<sequence>MKNLLVPSTRYGSRCRKALLLLVALALSALCALFTPAGAQGVQAMVKNQPFPYAQGVAMDTTIYAGVKAKLLAADALRKASKAAVDSLQREILKTRTALDDQTQLGRYDAGQAQALTQQLGSLQTQLVTAQVGYQRADESINRVLEALPRRYRNRAKSYDEIALATEEYTRTMRWRPAKWGGAGIGLGFLLGVAVSFF</sequence>
<keyword evidence="1" id="KW-0732">Signal</keyword>
<evidence type="ECO:0000313" key="3">
    <source>
        <dbReference type="Proteomes" id="UP000290407"/>
    </source>
</evidence>
<evidence type="ECO:0000313" key="2">
    <source>
        <dbReference type="EMBL" id="RYC69751.1"/>
    </source>
</evidence>
<evidence type="ECO:0000256" key="1">
    <source>
        <dbReference type="SAM" id="SignalP"/>
    </source>
</evidence>
<gene>
    <name evidence="2" type="ORF">EQG79_14240</name>
</gene>
<feature type="signal peptide" evidence="1">
    <location>
        <begin position="1"/>
        <end position="39"/>
    </location>
</feature>
<feature type="chain" id="PRO_5020620747" evidence="1">
    <location>
        <begin position="40"/>
        <end position="198"/>
    </location>
</feature>
<dbReference type="AlphaFoldDB" id="A0A4Q2UPM3"/>
<dbReference type="EMBL" id="SBLB01000003">
    <property type="protein sequence ID" value="RYC69751.1"/>
    <property type="molecule type" value="Genomic_DNA"/>
</dbReference>
<organism evidence="2 3">
    <name type="scientific">Spirosoma sordidisoli</name>
    <dbReference type="NCBI Taxonomy" id="2502893"/>
    <lineage>
        <taxon>Bacteria</taxon>
        <taxon>Pseudomonadati</taxon>
        <taxon>Bacteroidota</taxon>
        <taxon>Cytophagia</taxon>
        <taxon>Cytophagales</taxon>
        <taxon>Cytophagaceae</taxon>
        <taxon>Spirosoma</taxon>
    </lineage>
</organism>
<reference evidence="2 3" key="1">
    <citation type="submission" date="2019-01" db="EMBL/GenBank/DDBJ databases">
        <title>Spirosoma flava sp. nov., a propanil-degrading bacterium isolated from herbicide-contaminated soil.</title>
        <authorList>
            <person name="Zhang L."/>
            <person name="Jiang J.-D."/>
        </authorList>
    </citation>
    <scope>NUCLEOTIDE SEQUENCE [LARGE SCALE GENOMIC DNA]</scope>
    <source>
        <strain evidence="2 3">TY50</strain>
    </source>
</reference>